<protein>
    <submittedName>
        <fullName evidence="2">Adenine phosphoribosyltransferase</fullName>
    </submittedName>
</protein>
<gene>
    <name evidence="2" type="ORF">ODE01S_10190</name>
</gene>
<dbReference type="GO" id="GO:0016757">
    <property type="term" value="F:glycosyltransferase activity"/>
    <property type="evidence" value="ECO:0007669"/>
    <property type="project" value="UniProtKB-KW"/>
</dbReference>
<dbReference type="EMBL" id="BJXN01000006">
    <property type="protein sequence ID" value="GEM89585.1"/>
    <property type="molecule type" value="Genomic_DNA"/>
</dbReference>
<evidence type="ECO:0000259" key="1">
    <source>
        <dbReference type="Pfam" id="PF00156"/>
    </source>
</evidence>
<evidence type="ECO:0000313" key="3">
    <source>
        <dbReference type="Proteomes" id="UP000321827"/>
    </source>
</evidence>
<keyword evidence="2" id="KW-0328">Glycosyltransferase</keyword>
<sequence length="178" mass="19572">MVTMDTYPIQIGGVTRHVPLHEPFPGVRIPLVDFLGDIEFVRAVMGELVPKMPDDADLIVTVETSSIPLAHELAAARDLNYIVVRKRRRPYMIDPIIQEVESLTLGAGEVLWLDRRYTERILNKNVVLVMDVVASGGTMRALERVVHRAGGKVAARMAGFHQGNGAEGILTAGELPLL</sequence>
<name>A0A511RIW3_9DEIN</name>
<accession>A0A511RIW3</accession>
<proteinExistence type="predicted"/>
<dbReference type="Proteomes" id="UP000321827">
    <property type="component" value="Unassembled WGS sequence"/>
</dbReference>
<dbReference type="SUPFAM" id="SSF53271">
    <property type="entry name" value="PRTase-like"/>
    <property type="match status" value="1"/>
</dbReference>
<dbReference type="AlphaFoldDB" id="A0A511RIW3"/>
<organism evidence="2 3">
    <name type="scientific">Oceanithermus desulfurans NBRC 100063</name>
    <dbReference type="NCBI Taxonomy" id="1227550"/>
    <lineage>
        <taxon>Bacteria</taxon>
        <taxon>Thermotogati</taxon>
        <taxon>Deinococcota</taxon>
        <taxon>Deinococci</taxon>
        <taxon>Thermales</taxon>
        <taxon>Thermaceae</taxon>
        <taxon>Oceanithermus</taxon>
    </lineage>
</organism>
<dbReference type="NCBIfam" id="NF005592">
    <property type="entry name" value="PRK07322.1"/>
    <property type="match status" value="1"/>
</dbReference>
<dbReference type="OrthoDB" id="31523at2"/>
<dbReference type="CDD" id="cd06223">
    <property type="entry name" value="PRTases_typeI"/>
    <property type="match status" value="1"/>
</dbReference>
<feature type="domain" description="Phosphoribosyltransferase" evidence="1">
    <location>
        <begin position="51"/>
        <end position="153"/>
    </location>
</feature>
<dbReference type="Pfam" id="PF00156">
    <property type="entry name" value="Pribosyltran"/>
    <property type="match status" value="1"/>
</dbReference>
<dbReference type="Gene3D" id="3.40.50.2020">
    <property type="match status" value="1"/>
</dbReference>
<dbReference type="PANTHER" id="PTHR43218:SF1">
    <property type="entry name" value="PHOSPHORIBOSYLTRANSFERASE"/>
    <property type="match status" value="1"/>
</dbReference>
<evidence type="ECO:0000313" key="2">
    <source>
        <dbReference type="EMBL" id="GEM89585.1"/>
    </source>
</evidence>
<keyword evidence="2" id="KW-0808">Transferase</keyword>
<comment type="caution">
    <text evidence="2">The sequence shown here is derived from an EMBL/GenBank/DDBJ whole genome shotgun (WGS) entry which is preliminary data.</text>
</comment>
<dbReference type="InterPro" id="IPR000836">
    <property type="entry name" value="PRTase_dom"/>
</dbReference>
<dbReference type="InterPro" id="IPR029057">
    <property type="entry name" value="PRTase-like"/>
</dbReference>
<reference evidence="2 3" key="1">
    <citation type="submission" date="2019-07" db="EMBL/GenBank/DDBJ databases">
        <title>Whole genome shotgun sequence of Oceanithermus desulfurans NBRC 100063.</title>
        <authorList>
            <person name="Hosoyama A."/>
            <person name="Uohara A."/>
            <person name="Ohji S."/>
            <person name="Ichikawa N."/>
        </authorList>
    </citation>
    <scope>NUCLEOTIDE SEQUENCE [LARGE SCALE GENOMIC DNA]</scope>
    <source>
        <strain evidence="2 3">NBRC 100063</strain>
    </source>
</reference>
<dbReference type="PANTHER" id="PTHR43218">
    <property type="entry name" value="PHOSPHORIBOSYLTRANSFERASE-RELATED"/>
    <property type="match status" value="1"/>
</dbReference>